<dbReference type="InterPro" id="IPR041095">
    <property type="entry name" value="EFG_II"/>
</dbReference>
<protein>
    <submittedName>
        <fullName evidence="5">Tetracycline resistance protein</fullName>
    </submittedName>
</protein>
<keyword evidence="1" id="KW-0547">Nucleotide-binding</keyword>
<dbReference type="PRINTS" id="PR01037">
    <property type="entry name" value="TCRTETOQM"/>
</dbReference>
<dbReference type="Proteomes" id="UP000187172">
    <property type="component" value="Unassembled WGS sequence"/>
</dbReference>
<dbReference type="InterPro" id="IPR005225">
    <property type="entry name" value="Small_GTP-bd"/>
</dbReference>
<evidence type="ECO:0000313" key="6">
    <source>
        <dbReference type="Proteomes" id="UP000187172"/>
    </source>
</evidence>
<evidence type="ECO:0000313" key="5">
    <source>
        <dbReference type="EMBL" id="OMF57834.1"/>
    </source>
</evidence>
<dbReference type="GO" id="GO:0032790">
    <property type="term" value="P:ribosome disassembly"/>
    <property type="evidence" value="ECO:0007669"/>
    <property type="project" value="TreeGrafter"/>
</dbReference>
<dbReference type="GO" id="GO:0003924">
    <property type="term" value="F:GTPase activity"/>
    <property type="evidence" value="ECO:0007669"/>
    <property type="project" value="InterPro"/>
</dbReference>
<dbReference type="InterPro" id="IPR053905">
    <property type="entry name" value="EF-G-like_DII"/>
</dbReference>
<dbReference type="Pfam" id="PF00679">
    <property type="entry name" value="EFG_C"/>
    <property type="match status" value="1"/>
</dbReference>
<keyword evidence="6" id="KW-1185">Reference proteome</keyword>
<proteinExistence type="predicted"/>
<dbReference type="SUPFAM" id="SSF54980">
    <property type="entry name" value="EF-G C-terminal domain-like"/>
    <property type="match status" value="2"/>
</dbReference>
<dbReference type="SMART" id="SM00889">
    <property type="entry name" value="EFG_IV"/>
    <property type="match status" value="1"/>
</dbReference>
<dbReference type="InterPro" id="IPR009000">
    <property type="entry name" value="Transl_B-barrel_sf"/>
</dbReference>
<dbReference type="SUPFAM" id="SSF54211">
    <property type="entry name" value="Ribosomal protein S5 domain 2-like"/>
    <property type="match status" value="1"/>
</dbReference>
<dbReference type="PANTHER" id="PTHR43261:SF1">
    <property type="entry name" value="RIBOSOME-RELEASING FACTOR 2, MITOCHONDRIAL"/>
    <property type="match status" value="1"/>
</dbReference>
<organism evidence="5 6">
    <name type="scientific">Paenibacillus rhizosphaerae</name>
    <dbReference type="NCBI Taxonomy" id="297318"/>
    <lineage>
        <taxon>Bacteria</taxon>
        <taxon>Bacillati</taxon>
        <taxon>Bacillota</taxon>
        <taxon>Bacilli</taxon>
        <taxon>Bacillales</taxon>
        <taxon>Paenibacillaceae</taxon>
        <taxon>Paenibacillus</taxon>
    </lineage>
</organism>
<dbReference type="Gene3D" id="3.30.70.870">
    <property type="entry name" value="Elongation Factor G (Translational Gtpase), domain 3"/>
    <property type="match status" value="1"/>
</dbReference>
<dbReference type="NCBIfam" id="TIGR00231">
    <property type="entry name" value="small_GTP"/>
    <property type="match status" value="1"/>
</dbReference>
<dbReference type="GO" id="GO:0005525">
    <property type="term" value="F:GTP binding"/>
    <property type="evidence" value="ECO:0007669"/>
    <property type="project" value="UniProtKB-KW"/>
</dbReference>
<dbReference type="Pfam" id="PF22042">
    <property type="entry name" value="EF-G_D2"/>
    <property type="match status" value="1"/>
</dbReference>
<dbReference type="CDD" id="cd01684">
    <property type="entry name" value="Tet_like_IV"/>
    <property type="match status" value="1"/>
</dbReference>
<evidence type="ECO:0000256" key="3">
    <source>
        <dbReference type="ARBA" id="ARBA00023134"/>
    </source>
</evidence>
<dbReference type="EMBL" id="MRTP01000001">
    <property type="protein sequence ID" value="OMF57834.1"/>
    <property type="molecule type" value="Genomic_DNA"/>
</dbReference>
<feature type="domain" description="Tr-type G" evidence="4">
    <location>
        <begin position="2"/>
        <end position="247"/>
    </location>
</feature>
<dbReference type="CDD" id="cd04168">
    <property type="entry name" value="TetM_like"/>
    <property type="match status" value="1"/>
</dbReference>
<dbReference type="InterPro" id="IPR020568">
    <property type="entry name" value="Ribosomal_Su5_D2-typ_SF"/>
</dbReference>
<dbReference type="PROSITE" id="PS51722">
    <property type="entry name" value="G_TR_2"/>
    <property type="match status" value="1"/>
</dbReference>
<dbReference type="Pfam" id="PF03764">
    <property type="entry name" value="EFG_IV"/>
    <property type="match status" value="1"/>
</dbReference>
<dbReference type="GO" id="GO:0006412">
    <property type="term" value="P:translation"/>
    <property type="evidence" value="ECO:0007669"/>
    <property type="project" value="UniProtKB-KW"/>
</dbReference>
<dbReference type="InterPro" id="IPR005517">
    <property type="entry name" value="Transl_elong_EFG/EF2_IV"/>
</dbReference>
<keyword evidence="3" id="KW-0342">GTP-binding</keyword>
<dbReference type="STRING" id="297318.BK138_04420"/>
<evidence type="ECO:0000259" key="4">
    <source>
        <dbReference type="PROSITE" id="PS51722"/>
    </source>
</evidence>
<name>A0A1R1F183_9BACL</name>
<dbReference type="PROSITE" id="PS00301">
    <property type="entry name" value="G_TR_1"/>
    <property type="match status" value="1"/>
</dbReference>
<reference evidence="5 6" key="1">
    <citation type="submission" date="2016-11" db="EMBL/GenBank/DDBJ databases">
        <title>Paenibacillus species isolates.</title>
        <authorList>
            <person name="Beno S.M."/>
        </authorList>
    </citation>
    <scope>NUCLEOTIDE SEQUENCE [LARGE SCALE GENOMIC DNA]</scope>
    <source>
        <strain evidence="5 6">FSL R5-0378</strain>
    </source>
</reference>
<evidence type="ECO:0000256" key="1">
    <source>
        <dbReference type="ARBA" id="ARBA00022741"/>
    </source>
</evidence>
<dbReference type="AlphaFoldDB" id="A0A1R1F183"/>
<dbReference type="PANTHER" id="PTHR43261">
    <property type="entry name" value="TRANSLATION ELONGATION FACTOR G-RELATED"/>
    <property type="match status" value="1"/>
</dbReference>
<keyword evidence="2" id="KW-0648">Protein biosynthesis</keyword>
<sequence length="650" mass="70860">MNDTINIGVLAHVDAGKTTLTEQILYQAGVIEEAGSVDQGSTITDSLDMERRRGITIKAAAVSFMLGDLKVNVIDTPGHADFISEVEHSLGVLDGVILVVSAVEGVQAQTRVLMQTLKEHGIPVIFFINKIDRLGADFIRVRDLIRKLLDERICEVSVADQEGTESVQVVPADPRASGWIEVLALGSEALMEDFAHDEVITEDRLRQELGRQSRQGLAFPLFAGSAARGLGVRELLSGLARYFPVQASQALSALPLSGLVFKVVVQAGGERLVFVRLFGGQLQARADVTVIAQDGLSERIKIKQLYGLKDGERKPVQQVDAGDIAIFGSEQVKVGDVIGCVSESMKVFRFQKPPIQVQVSAVRPEDGHPLHQALSELTVEDPFLQYVYDSQTHENIIHVFGKVQQEVLLETLRERYAIEAAFSAPQVICIEKPVSSGEAAESIGEPDNPFWATVGFRVDPGPVDSGLVYRLEVELGSLPLSFQKAIRETVTEVLQEGLYGWGVTDITVTLTHSGYSSPVSTAKDFRLLTPLVLMKALERAGTQVYEPVSELQISLPESSISKVLFRVTALDGTFEEPKFDHGSVYVTGTIPVRNADILKTELHGLTGGEGVMSVKPGGYITAASPIPVNQRRQLNPLQRGEYMLHINKIK</sequence>
<dbReference type="InterPro" id="IPR000640">
    <property type="entry name" value="EFG_V-like"/>
</dbReference>
<dbReference type="SUPFAM" id="SSF50447">
    <property type="entry name" value="Translation proteins"/>
    <property type="match status" value="1"/>
</dbReference>
<comment type="caution">
    <text evidence="5">The sequence shown here is derived from an EMBL/GenBank/DDBJ whole genome shotgun (WGS) entry which is preliminary data.</text>
</comment>
<dbReference type="InterPro" id="IPR000795">
    <property type="entry name" value="T_Tr_GTP-bd_dom"/>
</dbReference>
<dbReference type="Pfam" id="PF00009">
    <property type="entry name" value="GTP_EFTU"/>
    <property type="match status" value="1"/>
</dbReference>
<dbReference type="InterPro" id="IPR027417">
    <property type="entry name" value="P-loop_NTPase"/>
</dbReference>
<dbReference type="InterPro" id="IPR035647">
    <property type="entry name" value="EFG_III/V"/>
</dbReference>
<dbReference type="InterPro" id="IPR014721">
    <property type="entry name" value="Ribsml_uS5_D2-typ_fold_subgr"/>
</dbReference>
<dbReference type="SUPFAM" id="SSF52540">
    <property type="entry name" value="P-loop containing nucleoside triphosphate hydrolases"/>
    <property type="match status" value="1"/>
</dbReference>
<dbReference type="Gene3D" id="2.40.30.10">
    <property type="entry name" value="Translation factors"/>
    <property type="match status" value="1"/>
</dbReference>
<gene>
    <name evidence="5" type="ORF">BK138_04420</name>
</gene>
<dbReference type="InterPro" id="IPR031157">
    <property type="entry name" value="G_TR_CS"/>
</dbReference>
<dbReference type="Gene3D" id="3.40.50.300">
    <property type="entry name" value="P-loop containing nucleotide triphosphate hydrolases"/>
    <property type="match status" value="1"/>
</dbReference>
<dbReference type="RefSeq" id="WP_076166380.1">
    <property type="nucleotide sequence ID" value="NZ_MRTP01000001.1"/>
</dbReference>
<dbReference type="Gene3D" id="3.30.230.10">
    <property type="match status" value="1"/>
</dbReference>
<accession>A0A1R1F183</accession>
<dbReference type="PRINTS" id="PR00315">
    <property type="entry name" value="ELONGATNFCT"/>
</dbReference>
<dbReference type="Pfam" id="PF14492">
    <property type="entry name" value="EFG_III"/>
    <property type="match status" value="1"/>
</dbReference>
<evidence type="ECO:0000256" key="2">
    <source>
        <dbReference type="ARBA" id="ARBA00022917"/>
    </source>
</evidence>